<protein>
    <submittedName>
        <fullName evidence="10">Aminotransferase class V-fold PLP-dependent enzyme</fullName>
    </submittedName>
</protein>
<evidence type="ECO:0000313" key="10">
    <source>
        <dbReference type="EMBL" id="MBC2958699.1"/>
    </source>
</evidence>
<dbReference type="Gene3D" id="3.90.1150.10">
    <property type="entry name" value="Aspartate Aminotransferase, domain 1"/>
    <property type="match status" value="1"/>
</dbReference>
<dbReference type="InterPro" id="IPR000192">
    <property type="entry name" value="Aminotrans_V_dom"/>
</dbReference>
<reference evidence="10 11" key="1">
    <citation type="submission" date="2020-08" db="EMBL/GenBank/DDBJ databases">
        <title>novel species in genus Nocardioides.</title>
        <authorList>
            <person name="Zhang G."/>
        </authorList>
    </citation>
    <scope>NUCLEOTIDE SEQUENCE [LARGE SCALE GENOMIC DNA]</scope>
    <source>
        <strain evidence="10 11">SC8A-24</strain>
    </source>
</reference>
<keyword evidence="5" id="KW-0663">Pyridoxal phosphate</keyword>
<evidence type="ECO:0000256" key="1">
    <source>
        <dbReference type="ARBA" id="ARBA00001933"/>
    </source>
</evidence>
<comment type="similarity">
    <text evidence="2">Belongs to the class-V pyridoxal-phosphate-dependent aminotransferase family. NifS/IscS subfamily.</text>
</comment>
<feature type="domain" description="Aminotransferase class V" evidence="9">
    <location>
        <begin position="18"/>
        <end position="369"/>
    </location>
</feature>
<keyword evidence="10" id="KW-0032">Aminotransferase</keyword>
<evidence type="ECO:0000256" key="5">
    <source>
        <dbReference type="ARBA" id="ARBA00022898"/>
    </source>
</evidence>
<keyword evidence="7" id="KW-0411">Iron-sulfur</keyword>
<evidence type="ECO:0000313" key="11">
    <source>
        <dbReference type="Proteomes" id="UP000604001"/>
    </source>
</evidence>
<keyword evidence="11" id="KW-1185">Reference proteome</keyword>
<dbReference type="PANTHER" id="PTHR11601:SF34">
    <property type="entry name" value="CYSTEINE DESULFURASE"/>
    <property type="match status" value="1"/>
</dbReference>
<evidence type="ECO:0000256" key="4">
    <source>
        <dbReference type="ARBA" id="ARBA00022723"/>
    </source>
</evidence>
<dbReference type="InterPro" id="IPR016454">
    <property type="entry name" value="Cysteine_dSase"/>
</dbReference>
<evidence type="ECO:0000256" key="2">
    <source>
        <dbReference type="ARBA" id="ARBA00006490"/>
    </source>
</evidence>
<comment type="caution">
    <text evidence="10">The sequence shown here is derived from an EMBL/GenBank/DDBJ whole genome shotgun (WGS) entry which is preliminary data.</text>
</comment>
<dbReference type="InterPro" id="IPR015424">
    <property type="entry name" value="PyrdxlP-dep_Trfase"/>
</dbReference>
<evidence type="ECO:0000256" key="8">
    <source>
        <dbReference type="ARBA" id="ARBA00050776"/>
    </source>
</evidence>
<dbReference type="SUPFAM" id="SSF53383">
    <property type="entry name" value="PLP-dependent transferases"/>
    <property type="match status" value="1"/>
</dbReference>
<gene>
    <name evidence="10" type="ORF">H7344_00140</name>
</gene>
<dbReference type="PIRSF" id="PIRSF005572">
    <property type="entry name" value="NifS"/>
    <property type="match status" value="1"/>
</dbReference>
<evidence type="ECO:0000256" key="3">
    <source>
        <dbReference type="ARBA" id="ARBA00022679"/>
    </source>
</evidence>
<evidence type="ECO:0000256" key="6">
    <source>
        <dbReference type="ARBA" id="ARBA00023004"/>
    </source>
</evidence>
<comment type="cofactor">
    <cofactor evidence="1">
        <name>pyridoxal 5'-phosphate</name>
        <dbReference type="ChEBI" id="CHEBI:597326"/>
    </cofactor>
</comment>
<evidence type="ECO:0000256" key="7">
    <source>
        <dbReference type="ARBA" id="ARBA00023014"/>
    </source>
</evidence>
<dbReference type="GO" id="GO:0008483">
    <property type="term" value="F:transaminase activity"/>
    <property type="evidence" value="ECO:0007669"/>
    <property type="project" value="UniProtKB-KW"/>
</dbReference>
<organism evidence="10 11">
    <name type="scientific">Nocardioides deserti</name>
    <dbReference type="NCBI Taxonomy" id="1588644"/>
    <lineage>
        <taxon>Bacteria</taxon>
        <taxon>Bacillati</taxon>
        <taxon>Actinomycetota</taxon>
        <taxon>Actinomycetes</taxon>
        <taxon>Propionibacteriales</taxon>
        <taxon>Nocardioidaceae</taxon>
        <taxon>Nocardioides</taxon>
    </lineage>
</organism>
<dbReference type="EMBL" id="JACMYC010000001">
    <property type="protein sequence ID" value="MBC2958699.1"/>
    <property type="molecule type" value="Genomic_DNA"/>
</dbReference>
<dbReference type="PANTHER" id="PTHR11601">
    <property type="entry name" value="CYSTEINE DESULFURYLASE FAMILY MEMBER"/>
    <property type="match status" value="1"/>
</dbReference>
<evidence type="ECO:0000259" key="9">
    <source>
        <dbReference type="Pfam" id="PF00266"/>
    </source>
</evidence>
<keyword evidence="4" id="KW-0479">Metal-binding</keyword>
<accession>A0ABR6U2Q2</accession>
<keyword evidence="6" id="KW-0408">Iron</keyword>
<dbReference type="InterPro" id="IPR015421">
    <property type="entry name" value="PyrdxlP-dep_Trfase_major"/>
</dbReference>
<dbReference type="Pfam" id="PF00266">
    <property type="entry name" value="Aminotran_5"/>
    <property type="match status" value="1"/>
</dbReference>
<dbReference type="Gene3D" id="3.40.640.10">
    <property type="entry name" value="Type I PLP-dependent aspartate aminotransferase-like (Major domain)"/>
    <property type="match status" value="1"/>
</dbReference>
<sequence>MTSASGTAAPGGRATHGYLDAASSEPLHPAARQTLLAALDQGYADPRRRHRSARSARLLLDNAREVVADCLGVRPDEVTFTSSGTDAVHRGLLGLRAGRARHGDAVVHSAVEHSAVVHAAAWVPGDHVAVEVDRSGRVPPEAVARAATVPGVAVAAVQAANHEVGTVQPVGEVAAALAGTGVPLFVDACASAGRLPLPTGWDAAAASAHKWGGPAGVGVLLVRKGARWRNPFPGDDRVDERTTGFENVPAALAAAAALQAVVTEREQVGRRQAALMDRVRAAAAAVPDTEVVGDPVDRLPHLVTFSCLYVDGEALVDGLDRRGFGVASGSACTASTLEPSHVLAAMGVLTHGNVRVSLTRDTTEAEVEGFLAALPEVVAGIRAEVGL</sequence>
<proteinExistence type="inferred from homology"/>
<dbReference type="InterPro" id="IPR015422">
    <property type="entry name" value="PyrdxlP-dep_Trfase_small"/>
</dbReference>
<dbReference type="RefSeq" id="WP_186344016.1">
    <property type="nucleotide sequence ID" value="NZ_BMMR01000001.1"/>
</dbReference>
<keyword evidence="3" id="KW-0808">Transferase</keyword>
<dbReference type="Proteomes" id="UP000604001">
    <property type="component" value="Unassembled WGS sequence"/>
</dbReference>
<comment type="catalytic activity">
    <reaction evidence="8">
        <text>(sulfur carrier)-H + L-cysteine = (sulfur carrier)-SH + L-alanine</text>
        <dbReference type="Rhea" id="RHEA:43892"/>
        <dbReference type="Rhea" id="RHEA-COMP:14737"/>
        <dbReference type="Rhea" id="RHEA-COMP:14739"/>
        <dbReference type="ChEBI" id="CHEBI:29917"/>
        <dbReference type="ChEBI" id="CHEBI:35235"/>
        <dbReference type="ChEBI" id="CHEBI:57972"/>
        <dbReference type="ChEBI" id="CHEBI:64428"/>
        <dbReference type="EC" id="2.8.1.7"/>
    </reaction>
</comment>
<name>A0ABR6U2Q2_9ACTN</name>